<keyword evidence="6" id="KW-1185">Reference proteome</keyword>
<feature type="compositionally biased region" description="Basic residues" evidence="3">
    <location>
        <begin position="263"/>
        <end position="274"/>
    </location>
</feature>
<evidence type="ECO:0000256" key="2">
    <source>
        <dbReference type="PROSITE-ProRule" id="PRU00176"/>
    </source>
</evidence>
<dbReference type="SMART" id="SM00360">
    <property type="entry name" value="RRM"/>
    <property type="match status" value="1"/>
</dbReference>
<evidence type="ECO:0000313" key="6">
    <source>
        <dbReference type="Proteomes" id="UP001145021"/>
    </source>
</evidence>
<feature type="domain" description="RRM" evidence="4">
    <location>
        <begin position="91"/>
        <end position="167"/>
    </location>
</feature>
<accession>A0A9W7XJZ8</accession>
<dbReference type="EMBL" id="JANBOH010000068">
    <property type="protein sequence ID" value="KAJ1646277.1"/>
    <property type="molecule type" value="Genomic_DNA"/>
</dbReference>
<dbReference type="InterPro" id="IPR035979">
    <property type="entry name" value="RBD_domain_sf"/>
</dbReference>
<dbReference type="InterPro" id="IPR012677">
    <property type="entry name" value="Nucleotide-bd_a/b_plait_sf"/>
</dbReference>
<dbReference type="PANTHER" id="PTHR23236">
    <property type="entry name" value="EUKARYOTIC TRANSLATION INITIATION FACTOR 4B/4H"/>
    <property type="match status" value="1"/>
</dbReference>
<gene>
    <name evidence="5" type="ORF">LPJ64_002247</name>
</gene>
<proteinExistence type="predicted"/>
<organism evidence="5 6">
    <name type="scientific">Coemansia asiatica</name>
    <dbReference type="NCBI Taxonomy" id="1052880"/>
    <lineage>
        <taxon>Eukaryota</taxon>
        <taxon>Fungi</taxon>
        <taxon>Fungi incertae sedis</taxon>
        <taxon>Zoopagomycota</taxon>
        <taxon>Kickxellomycotina</taxon>
        <taxon>Kickxellomycetes</taxon>
        <taxon>Kickxellales</taxon>
        <taxon>Kickxellaceae</taxon>
        <taxon>Coemansia</taxon>
    </lineage>
</organism>
<dbReference type="AlphaFoldDB" id="A0A9W7XJZ8"/>
<evidence type="ECO:0000259" key="4">
    <source>
        <dbReference type="PROSITE" id="PS50102"/>
    </source>
</evidence>
<dbReference type="GO" id="GO:0019843">
    <property type="term" value="F:rRNA binding"/>
    <property type="evidence" value="ECO:0007669"/>
    <property type="project" value="TreeGrafter"/>
</dbReference>
<dbReference type="Gene3D" id="3.30.70.330">
    <property type="match status" value="1"/>
</dbReference>
<dbReference type="InterPro" id="IPR000504">
    <property type="entry name" value="RRM_dom"/>
</dbReference>
<dbReference type="GO" id="GO:0042274">
    <property type="term" value="P:ribosomal small subunit biogenesis"/>
    <property type="evidence" value="ECO:0007669"/>
    <property type="project" value="TreeGrafter"/>
</dbReference>
<evidence type="ECO:0000256" key="1">
    <source>
        <dbReference type="ARBA" id="ARBA00022884"/>
    </source>
</evidence>
<dbReference type="Pfam" id="PF00076">
    <property type="entry name" value="RRM_1"/>
    <property type="match status" value="1"/>
</dbReference>
<feature type="compositionally biased region" description="Acidic residues" evidence="3">
    <location>
        <begin position="203"/>
        <end position="212"/>
    </location>
</feature>
<dbReference type="PANTHER" id="PTHR23236:SF51">
    <property type="entry name" value="NUCLEOLAR PROTEIN 6"/>
    <property type="match status" value="1"/>
</dbReference>
<protein>
    <recommendedName>
        <fullName evidence="4">RRM domain-containing protein</fullName>
    </recommendedName>
</protein>
<dbReference type="CDD" id="cd12400">
    <property type="entry name" value="RRM_Nop6"/>
    <property type="match status" value="1"/>
</dbReference>
<dbReference type="GO" id="GO:0005730">
    <property type="term" value="C:nucleolus"/>
    <property type="evidence" value="ECO:0007669"/>
    <property type="project" value="TreeGrafter"/>
</dbReference>
<evidence type="ECO:0000313" key="5">
    <source>
        <dbReference type="EMBL" id="KAJ1646277.1"/>
    </source>
</evidence>
<dbReference type="PROSITE" id="PS50102">
    <property type="entry name" value="RRM"/>
    <property type="match status" value="1"/>
</dbReference>
<dbReference type="InterPro" id="IPR034228">
    <property type="entry name" value="Nop6_RRM"/>
</dbReference>
<comment type="caution">
    <text evidence="5">The sequence shown here is derived from an EMBL/GenBank/DDBJ whole genome shotgun (WGS) entry which is preliminary data.</text>
</comment>
<reference evidence="5" key="1">
    <citation type="submission" date="2022-07" db="EMBL/GenBank/DDBJ databases">
        <title>Phylogenomic reconstructions and comparative analyses of Kickxellomycotina fungi.</title>
        <authorList>
            <person name="Reynolds N.K."/>
            <person name="Stajich J.E."/>
            <person name="Barry K."/>
            <person name="Grigoriev I.V."/>
            <person name="Crous P."/>
            <person name="Smith M.E."/>
        </authorList>
    </citation>
    <scope>NUCLEOTIDE SEQUENCE</scope>
    <source>
        <strain evidence="5">NBRC 105413</strain>
    </source>
</reference>
<feature type="compositionally biased region" description="Basic and acidic residues" evidence="3">
    <location>
        <begin position="237"/>
        <end position="249"/>
    </location>
</feature>
<keyword evidence="1 2" id="KW-0694">RNA-binding</keyword>
<feature type="region of interest" description="Disordered" evidence="3">
    <location>
        <begin position="161"/>
        <end position="274"/>
    </location>
</feature>
<sequence>MSEAGVQEGAEMQLTKKQLKALQFRGKVEKKVKTEESKEKTIIDKKIQKLNSKSRRKRTKEGYEDICDELEKMEKQKFEKKTDGAGNPVRFMTFVGNIPFRATAEDLKKHMQSANPVSVRLITNKETGKSRGFAFMDFGSASDLKRALKFHHSRMGDKKINVELTAGGGGNSENRREKIKRRREDLEKERKRSAENKRQKTDDDSDAEEGNESSDQSNGSSHTVPTKKTPSASIPKAAEKPVDEDHQQIEDYDTGAAGNDKKNNRRKRGRGSRK</sequence>
<evidence type="ECO:0000256" key="3">
    <source>
        <dbReference type="SAM" id="MobiDB-lite"/>
    </source>
</evidence>
<dbReference type="Proteomes" id="UP001145021">
    <property type="component" value="Unassembled WGS sequence"/>
</dbReference>
<feature type="compositionally biased region" description="Polar residues" evidence="3">
    <location>
        <begin position="213"/>
        <end position="232"/>
    </location>
</feature>
<dbReference type="SUPFAM" id="SSF54928">
    <property type="entry name" value="RNA-binding domain, RBD"/>
    <property type="match status" value="1"/>
</dbReference>
<feature type="compositionally biased region" description="Basic and acidic residues" evidence="3">
    <location>
        <begin position="182"/>
        <end position="202"/>
    </location>
</feature>
<name>A0A9W7XJZ8_9FUNG</name>